<accession>A0A1G6XK44</accession>
<proteinExistence type="predicted"/>
<dbReference type="AlphaFoldDB" id="A0A1G6XK44"/>
<sequence length="191" mass="22284">MVDFIEAYWAGPYAWPGFETDVGLSAIPKHPGIYLLTAEYRDGYIIYAAGITRRPFPTRFREHTRKYLAGDYTILEMSAMSSGIRKEIWHGWGWTPEKRRDYEERRSDLVVSARRQLAAFRVFVADVGTVPRLLERLEAAIMNTLYKEMPPYCEIPDRGMMLAPRWETEKVITVRFQSHVKFFGLPVEIEI</sequence>
<name>A0A1G6XK44_9BACT</name>
<organism evidence="1 2">
    <name type="scientific">Desulfuromonas thiophila</name>
    <dbReference type="NCBI Taxonomy" id="57664"/>
    <lineage>
        <taxon>Bacteria</taxon>
        <taxon>Pseudomonadati</taxon>
        <taxon>Thermodesulfobacteriota</taxon>
        <taxon>Desulfuromonadia</taxon>
        <taxon>Desulfuromonadales</taxon>
        <taxon>Desulfuromonadaceae</taxon>
        <taxon>Desulfuromonas</taxon>
    </lineage>
</organism>
<dbReference type="Proteomes" id="UP000243205">
    <property type="component" value="Unassembled WGS sequence"/>
</dbReference>
<dbReference type="RefSeq" id="WP_342743339.1">
    <property type="nucleotide sequence ID" value="NZ_CALFZY010000006.1"/>
</dbReference>
<protein>
    <recommendedName>
        <fullName evidence="3">GIY-YIG nuclease family protein</fullName>
    </recommendedName>
</protein>
<evidence type="ECO:0000313" key="1">
    <source>
        <dbReference type="EMBL" id="SDD77566.1"/>
    </source>
</evidence>
<evidence type="ECO:0008006" key="3">
    <source>
        <dbReference type="Google" id="ProtNLM"/>
    </source>
</evidence>
<gene>
    <name evidence="1" type="ORF">SAMN05661003_101274</name>
</gene>
<evidence type="ECO:0000313" key="2">
    <source>
        <dbReference type="Proteomes" id="UP000243205"/>
    </source>
</evidence>
<keyword evidence="2" id="KW-1185">Reference proteome</keyword>
<dbReference type="EMBL" id="FNAQ01000001">
    <property type="protein sequence ID" value="SDD77566.1"/>
    <property type="molecule type" value="Genomic_DNA"/>
</dbReference>
<reference evidence="2" key="1">
    <citation type="submission" date="2016-10" db="EMBL/GenBank/DDBJ databases">
        <authorList>
            <person name="Varghese N."/>
            <person name="Submissions S."/>
        </authorList>
    </citation>
    <scope>NUCLEOTIDE SEQUENCE [LARGE SCALE GENOMIC DNA]</scope>
    <source>
        <strain evidence="2">DSM 8987</strain>
    </source>
</reference>